<dbReference type="PROSITE" id="PS50280">
    <property type="entry name" value="SET"/>
    <property type="match status" value="1"/>
</dbReference>
<evidence type="ECO:0000313" key="6">
    <source>
        <dbReference type="Proteomes" id="UP000094801"/>
    </source>
</evidence>
<dbReference type="InterPro" id="IPR050600">
    <property type="entry name" value="SETD3_SETD6_MTase"/>
</dbReference>
<evidence type="ECO:0000256" key="1">
    <source>
        <dbReference type="ARBA" id="ARBA00022603"/>
    </source>
</evidence>
<protein>
    <recommendedName>
        <fullName evidence="4">SET domain-containing protein</fullName>
    </recommendedName>
</protein>
<dbReference type="GO" id="GO:0032259">
    <property type="term" value="P:methylation"/>
    <property type="evidence" value="ECO:0007669"/>
    <property type="project" value="UniProtKB-KW"/>
</dbReference>
<dbReference type="GO" id="GO:0016279">
    <property type="term" value="F:protein-lysine N-methyltransferase activity"/>
    <property type="evidence" value="ECO:0007669"/>
    <property type="project" value="InterPro"/>
</dbReference>
<keyword evidence="2" id="KW-0808">Transferase</keyword>
<evidence type="ECO:0000259" key="4">
    <source>
        <dbReference type="PROSITE" id="PS50280"/>
    </source>
</evidence>
<keyword evidence="6" id="KW-1185">Reference proteome</keyword>
<keyword evidence="3" id="KW-0949">S-adenosyl-L-methionine</keyword>
<dbReference type="PANTHER" id="PTHR13271">
    <property type="entry name" value="UNCHARACTERIZED PUTATIVE METHYLTRANSFERASE"/>
    <property type="match status" value="1"/>
</dbReference>
<sequence>MPKFERLVSWLDGRVPGSNTPKSSISPKLSVKDDPQQGRSIYASTQIQKHEPLITIPHSFMLNYISILAHLSKWNSGLKVKGLNYGQIYVPEQENDIYTAIYEKLIPDQVLNLSSFQLVSLYLVLEKKRGDASYWKPFIDVLPEVDELKAIPFTWKVKDPENSFYSLLAPSVLKRSNEQYDKFNKDYNVVCDLTGSDPDNDIITKPDFLWAWLCCNTRCLYMTLPSKLNKTVEDNFTLVPFVDFINHNLDDSCSVDISASKGFVVDSGETTYEENTQVFFSYGAHGDDFLICEYGFMFEPELNYWNYIDLSPYIMNSLKDEHKQFLEKESYLGDYTATKSELSFRTEVALACLQEQPSSFLEGKCPARLRSFMNGMTEGKAYATSSNLLVKKIMTLMKTNASKKIQQLNDVHDNGEHVIERQVVQRSHENSLNIIRQYTK</sequence>
<organism evidence="5 6">
    <name type="scientific">[Candida] arabinofermentans NRRL YB-2248</name>
    <dbReference type="NCBI Taxonomy" id="983967"/>
    <lineage>
        <taxon>Eukaryota</taxon>
        <taxon>Fungi</taxon>
        <taxon>Dikarya</taxon>
        <taxon>Ascomycota</taxon>
        <taxon>Saccharomycotina</taxon>
        <taxon>Pichiomycetes</taxon>
        <taxon>Pichiales</taxon>
        <taxon>Pichiaceae</taxon>
        <taxon>Ogataea</taxon>
        <taxon>Ogataea/Candida clade</taxon>
    </lineage>
</organism>
<dbReference type="InterPro" id="IPR046341">
    <property type="entry name" value="SET_dom_sf"/>
</dbReference>
<feature type="domain" description="SET" evidence="4">
    <location>
        <begin position="27"/>
        <end position="283"/>
    </location>
</feature>
<dbReference type="Gene3D" id="3.90.1410.10">
    <property type="entry name" value="set domain protein methyltransferase, domain 1"/>
    <property type="match status" value="1"/>
</dbReference>
<dbReference type="PANTHER" id="PTHR13271:SF47">
    <property type="entry name" value="ACTIN-HISTIDINE N-METHYLTRANSFERASE"/>
    <property type="match status" value="1"/>
</dbReference>
<evidence type="ECO:0000256" key="2">
    <source>
        <dbReference type="ARBA" id="ARBA00022679"/>
    </source>
</evidence>
<dbReference type="OrthoDB" id="341421at2759"/>
<dbReference type="InterPro" id="IPR001214">
    <property type="entry name" value="SET_dom"/>
</dbReference>
<dbReference type="SUPFAM" id="SSF82199">
    <property type="entry name" value="SET domain"/>
    <property type="match status" value="1"/>
</dbReference>
<dbReference type="CDD" id="cd19177">
    <property type="entry name" value="SET_SETD4"/>
    <property type="match status" value="1"/>
</dbReference>
<dbReference type="Proteomes" id="UP000094801">
    <property type="component" value="Unassembled WGS sequence"/>
</dbReference>
<gene>
    <name evidence="5" type="ORF">CANARDRAFT_176169</name>
</gene>
<proteinExistence type="predicted"/>
<dbReference type="STRING" id="983967.A0A1E4T0B0"/>
<accession>A0A1E4T0B0</accession>
<reference evidence="6" key="1">
    <citation type="submission" date="2016-04" db="EMBL/GenBank/DDBJ databases">
        <title>Comparative genomics of biotechnologically important yeasts.</title>
        <authorList>
            <consortium name="DOE Joint Genome Institute"/>
            <person name="Riley R."/>
            <person name="Haridas S."/>
            <person name="Wolfe K.H."/>
            <person name="Lopes M.R."/>
            <person name="Hittinger C.T."/>
            <person name="Goker M."/>
            <person name="Salamov A."/>
            <person name="Wisecaver J."/>
            <person name="Long T.M."/>
            <person name="Aerts A.L."/>
            <person name="Barry K."/>
            <person name="Choi C."/>
            <person name="Clum A."/>
            <person name="Coughlan A.Y."/>
            <person name="Deshpande S."/>
            <person name="Douglass A.P."/>
            <person name="Hanson S.J."/>
            <person name="Klenk H.-P."/>
            <person name="Labutti K."/>
            <person name="Lapidus A."/>
            <person name="Lindquist E."/>
            <person name="Lipzen A."/>
            <person name="Meier-Kolthoff J.P."/>
            <person name="Ohm R.A."/>
            <person name="Otillar R.P."/>
            <person name="Pangilinan J."/>
            <person name="Peng Y."/>
            <person name="Rokas A."/>
            <person name="Rosa C.A."/>
            <person name="Scheuner C."/>
            <person name="Sibirny A.A."/>
            <person name="Slot J.C."/>
            <person name="Stielow J.B."/>
            <person name="Sun H."/>
            <person name="Kurtzman C.P."/>
            <person name="Blackwell M."/>
            <person name="Grigoriev I.V."/>
            <person name="Jeffries T.W."/>
        </authorList>
    </citation>
    <scope>NUCLEOTIDE SEQUENCE [LARGE SCALE GENOMIC DNA]</scope>
    <source>
        <strain evidence="6">NRRL YB-2248</strain>
    </source>
</reference>
<dbReference type="EMBL" id="KV453853">
    <property type="protein sequence ID" value="ODV85205.1"/>
    <property type="molecule type" value="Genomic_DNA"/>
</dbReference>
<evidence type="ECO:0000313" key="5">
    <source>
        <dbReference type="EMBL" id="ODV85205.1"/>
    </source>
</evidence>
<evidence type="ECO:0000256" key="3">
    <source>
        <dbReference type="ARBA" id="ARBA00022691"/>
    </source>
</evidence>
<keyword evidence="1" id="KW-0489">Methyltransferase</keyword>
<name>A0A1E4T0B0_9ASCO</name>
<dbReference type="InterPro" id="IPR044429">
    <property type="entry name" value="SETD4_SET"/>
</dbReference>
<dbReference type="AlphaFoldDB" id="A0A1E4T0B0"/>